<dbReference type="KEGG" id="hhg:XM38_018660"/>
<feature type="domain" description="NAD-dependent epimerase/dehydratase" evidence="1">
    <location>
        <begin position="1"/>
        <end position="224"/>
    </location>
</feature>
<dbReference type="EMBL" id="CP021983">
    <property type="protein sequence ID" value="ASC70918.1"/>
    <property type="molecule type" value="Genomic_DNA"/>
</dbReference>
<dbReference type="Proteomes" id="UP000191901">
    <property type="component" value="Chromosome"/>
</dbReference>
<name>A0A1Z3HKU3_9CYAN</name>
<reference evidence="2 3" key="1">
    <citation type="journal article" date="2016" name="Biochim. Biophys. Acta">
        <title>Characterization of red-shifted phycobilisomes isolated from the chlorophyll f-containing cyanobacterium Halomicronema hongdechloris.</title>
        <authorList>
            <person name="Li Y."/>
            <person name="Lin Y."/>
            <person name="Garvey C.J."/>
            <person name="Birch D."/>
            <person name="Corkery R.W."/>
            <person name="Loughlin P.C."/>
            <person name="Scheer H."/>
            <person name="Willows R.D."/>
            <person name="Chen M."/>
        </authorList>
    </citation>
    <scope>NUCLEOTIDE SEQUENCE [LARGE SCALE GENOMIC DNA]</scope>
    <source>
        <strain evidence="2 3">C2206</strain>
    </source>
</reference>
<dbReference type="PANTHER" id="PTHR43245">
    <property type="entry name" value="BIFUNCTIONAL POLYMYXIN RESISTANCE PROTEIN ARNA"/>
    <property type="match status" value="1"/>
</dbReference>
<dbReference type="InterPro" id="IPR050177">
    <property type="entry name" value="Lipid_A_modif_metabolic_enz"/>
</dbReference>
<accession>A0A1Z3HKU3</accession>
<dbReference type="PANTHER" id="PTHR43245:SF13">
    <property type="entry name" value="UDP-D-APIOSE_UDP-D-XYLOSE SYNTHASE 2"/>
    <property type="match status" value="1"/>
</dbReference>
<evidence type="ECO:0000259" key="1">
    <source>
        <dbReference type="Pfam" id="PF01370"/>
    </source>
</evidence>
<dbReference type="InterPro" id="IPR001509">
    <property type="entry name" value="Epimerase_deHydtase"/>
</dbReference>
<dbReference type="Gene3D" id="3.40.50.720">
    <property type="entry name" value="NAD(P)-binding Rossmann-like Domain"/>
    <property type="match status" value="1"/>
</dbReference>
<dbReference type="AlphaFoldDB" id="A0A1Z3HKU3"/>
<dbReference type="InterPro" id="IPR036291">
    <property type="entry name" value="NAD(P)-bd_dom_sf"/>
</dbReference>
<keyword evidence="3" id="KW-1185">Reference proteome</keyword>
<dbReference type="SUPFAM" id="SSF51735">
    <property type="entry name" value="NAD(P)-binding Rossmann-fold domains"/>
    <property type="match status" value="1"/>
</dbReference>
<proteinExistence type="predicted"/>
<gene>
    <name evidence="2" type="ORF">XM38_018660</name>
</gene>
<organism evidence="2 3">
    <name type="scientific">Halomicronema hongdechloris C2206</name>
    <dbReference type="NCBI Taxonomy" id="1641165"/>
    <lineage>
        <taxon>Bacteria</taxon>
        <taxon>Bacillati</taxon>
        <taxon>Cyanobacteriota</taxon>
        <taxon>Cyanophyceae</taxon>
        <taxon>Nodosilineales</taxon>
        <taxon>Nodosilineaceae</taxon>
        <taxon>Halomicronema</taxon>
    </lineage>
</organism>
<dbReference type="Pfam" id="PF01370">
    <property type="entry name" value="Epimerase"/>
    <property type="match status" value="1"/>
</dbReference>
<sequence length="312" mass="35278">MITGASGCIGHYIVEALLNDTPHELFLLVRQPQKLQFNLEAYPRAHILQGSLTNITAFAELLATLDGAILVATAWGGNQDLYDINVRRNLQLMNLLDPDRCKQVIYFSTASILDHQQRPLPAAETLGTGYIRTKYQCHQRLRELAIYPRITTLFPTLVFGGDKDKPYSHISAGLADVIKWMGLIRFFKADGSFHFIHARDIALVVRHLIDHSTPADPPKQYVLGNACLTANQAIEAACDYLGQRLYLRVPLSLWLADVFIRLFRVRMAAWDRFCLHYRHFSYEHAVNPASFGLEPYCPSFEELLRVSGIPPG</sequence>
<protein>
    <recommendedName>
        <fullName evidence="1">NAD-dependent epimerase/dehydratase domain-containing protein</fullName>
    </recommendedName>
</protein>
<evidence type="ECO:0000313" key="3">
    <source>
        <dbReference type="Proteomes" id="UP000191901"/>
    </source>
</evidence>
<evidence type="ECO:0000313" key="2">
    <source>
        <dbReference type="EMBL" id="ASC70918.1"/>
    </source>
</evidence>